<dbReference type="Pfam" id="PF03129">
    <property type="entry name" value="HGTP_anticodon"/>
    <property type="match status" value="1"/>
</dbReference>
<dbReference type="Pfam" id="PF13393">
    <property type="entry name" value="tRNA-synt_His"/>
    <property type="match status" value="1"/>
</dbReference>
<dbReference type="HAMAP" id="MF_00127">
    <property type="entry name" value="His_tRNA_synth"/>
    <property type="match status" value="1"/>
</dbReference>
<dbReference type="PROSITE" id="PS50862">
    <property type="entry name" value="AA_TRNA_LIGASE_II"/>
    <property type="match status" value="1"/>
</dbReference>
<dbReference type="GO" id="GO:0005524">
    <property type="term" value="F:ATP binding"/>
    <property type="evidence" value="ECO:0007669"/>
    <property type="project" value="UniProtKB-UniRule"/>
</dbReference>
<dbReference type="GO" id="GO:0004821">
    <property type="term" value="F:histidine-tRNA ligase activity"/>
    <property type="evidence" value="ECO:0007669"/>
    <property type="project" value="UniProtKB-UniRule"/>
</dbReference>
<keyword evidence="4" id="KW-0030">Aminoacyl-tRNA synthetase</keyword>
<dbReference type="SUPFAM" id="SSF52954">
    <property type="entry name" value="Class II aaRS ABD-related"/>
    <property type="match status" value="1"/>
</dbReference>
<dbReference type="NCBIfam" id="TIGR00442">
    <property type="entry name" value="hisS"/>
    <property type="match status" value="1"/>
</dbReference>
<dbReference type="InterPro" id="IPR006195">
    <property type="entry name" value="aa-tRNA-synth_II"/>
</dbReference>
<dbReference type="AlphaFoldDB" id="A0A1Z1MGW2"/>
<comment type="similarity">
    <text evidence="1 4">Belongs to the class-II aminoacyl-tRNA synthetase family.</text>
</comment>
<organism evidence="7">
    <name type="scientific">Melanothamnus harveyi</name>
    <name type="common">Filamentous red alga</name>
    <name type="synonym">Neosiphonia harveyi</name>
    <dbReference type="NCBI Taxonomy" id="397005"/>
    <lineage>
        <taxon>Eukaryota</taxon>
        <taxon>Rhodophyta</taxon>
        <taxon>Florideophyceae</taxon>
        <taxon>Rhodymeniophycidae</taxon>
        <taxon>Ceramiales</taxon>
        <taxon>Rhodomelaceae</taxon>
        <taxon>Polysiphonioideae</taxon>
        <taxon>Melanothamnus</taxon>
    </lineage>
</organism>
<dbReference type="CDD" id="cd00773">
    <property type="entry name" value="HisRS-like_core"/>
    <property type="match status" value="1"/>
</dbReference>
<dbReference type="GO" id="GO:0006427">
    <property type="term" value="P:histidyl-tRNA aminoacylation"/>
    <property type="evidence" value="ECO:0007669"/>
    <property type="project" value="UniProtKB-UniRule"/>
</dbReference>
<dbReference type="PIRSF" id="PIRSF001549">
    <property type="entry name" value="His-tRNA_synth"/>
    <property type="match status" value="1"/>
</dbReference>
<dbReference type="RefSeq" id="YP_009396293.1">
    <property type="nucleotide sequence ID" value="NC_035281.1"/>
</dbReference>
<dbReference type="Gene3D" id="3.40.50.800">
    <property type="entry name" value="Anticodon-binding domain"/>
    <property type="match status" value="1"/>
</dbReference>
<dbReference type="PANTHER" id="PTHR43707:SF1">
    <property type="entry name" value="HISTIDINE--TRNA LIGASE, MITOCHONDRIAL-RELATED"/>
    <property type="match status" value="1"/>
</dbReference>
<dbReference type="InterPro" id="IPR041715">
    <property type="entry name" value="HisRS-like_core"/>
</dbReference>
<dbReference type="EC" id="6.1.1.21" evidence="4"/>
<feature type="binding site" evidence="5">
    <location>
        <position position="128"/>
    </location>
    <ligand>
        <name>L-histidine</name>
        <dbReference type="ChEBI" id="CHEBI:57595"/>
    </ligand>
</feature>
<sequence length="419" mass="49136">MQPIRGTKDILPNDIEIWQQIYKIAYDEFSKYNYREIRTPILENTNLFERCIGNFTDIVNKEMYTFLDQGSRSITLRPEGTSSVARAILSNKVYVNNKMNRLWYLGPMFRYERPQKGRQRQFHQLGIECLGSERAISDAEVIKIAHNILTELKCVEQCSLEINSIGNIEERETYKEKLTEYLKKYESELDEDSKKRLERNPLRILDSKSNQVQKVLTEAPLLKNYLGKNSVEHFNELREHLNYLNIEYSINERLVRGLDYYNYTAFEIKTNEKHQQNTVCGGGRYDYLTKQIGGPKIPAVGWAIGIERLISITKDSIKKKNITEIIYIAVDNSIANYNIWHIIEILTTYQLKFELDLSNGNVSKKIKKASQMGINICIIIEKNTLETESLKIKWLRTNKQQIIKLSNLQEYIKYIKNFI</sequence>
<feature type="binding site" evidence="5">
    <location>
        <begin position="260"/>
        <end position="261"/>
    </location>
    <ligand>
        <name>L-histidine</name>
        <dbReference type="ChEBI" id="CHEBI:57595"/>
    </ligand>
</feature>
<protein>
    <recommendedName>
        <fullName evidence="4">Histidine--tRNA ligase, chloroplastic</fullName>
        <ecNumber evidence="4">6.1.1.21</ecNumber>
    </recommendedName>
    <alternativeName>
        <fullName evidence="4">Histidyl-tRNA synthetase</fullName>
        <shortName evidence="4">HisRS</shortName>
    </alternativeName>
</protein>
<dbReference type="Gene3D" id="3.30.930.10">
    <property type="entry name" value="Bira Bifunctional Protein, Domain 2"/>
    <property type="match status" value="1"/>
</dbReference>
<reference evidence="7" key="1">
    <citation type="journal article" date="2017" name="J. Phycol.">
        <title>Analysis of chloroplast genomes and a supermatrix inform reclassification of the Rhodomelaceae (Rhodophyta).</title>
        <authorList>
            <person name="Diaz-Tapia P."/>
            <person name="Maggs C.A."/>
            <person name="West J.A."/>
            <person name="Verbruggen H."/>
        </authorList>
    </citation>
    <scope>NUCLEOTIDE SEQUENCE</scope>
    <source>
        <strain evidence="7">PD890</strain>
    </source>
</reference>
<dbReference type="InterPro" id="IPR015807">
    <property type="entry name" value="His-tRNA-ligase"/>
</dbReference>
<keyword evidence="7" id="KW-0150">Chloroplast</keyword>
<evidence type="ECO:0000256" key="3">
    <source>
        <dbReference type="ARBA" id="ARBA00047639"/>
    </source>
</evidence>
<dbReference type="InterPro" id="IPR036621">
    <property type="entry name" value="Anticodon-bd_dom_sf"/>
</dbReference>
<dbReference type="GO" id="GO:0009507">
    <property type="term" value="C:chloroplast"/>
    <property type="evidence" value="ECO:0007669"/>
    <property type="project" value="UniProtKB-SubCell"/>
</dbReference>
<dbReference type="GeneID" id="33358464"/>
<feature type="binding site" evidence="5">
    <location>
        <position position="256"/>
    </location>
    <ligand>
        <name>L-histidine</name>
        <dbReference type="ChEBI" id="CHEBI:57595"/>
    </ligand>
</feature>
<dbReference type="InterPro" id="IPR004154">
    <property type="entry name" value="Anticodon-bd"/>
</dbReference>
<dbReference type="InterPro" id="IPR004516">
    <property type="entry name" value="HisRS/HisZ"/>
</dbReference>
<comment type="subcellular location">
    <subcellularLocation>
        <location evidence="4">Plastid</location>
        <location evidence="4">Chloroplast</location>
    </subcellularLocation>
</comment>
<comment type="catalytic activity">
    <reaction evidence="3 4">
        <text>tRNA(His) + L-histidine + ATP = L-histidyl-tRNA(His) + AMP + diphosphate + H(+)</text>
        <dbReference type="Rhea" id="RHEA:17313"/>
        <dbReference type="Rhea" id="RHEA-COMP:9665"/>
        <dbReference type="Rhea" id="RHEA-COMP:9689"/>
        <dbReference type="ChEBI" id="CHEBI:15378"/>
        <dbReference type="ChEBI" id="CHEBI:30616"/>
        <dbReference type="ChEBI" id="CHEBI:33019"/>
        <dbReference type="ChEBI" id="CHEBI:57595"/>
        <dbReference type="ChEBI" id="CHEBI:78442"/>
        <dbReference type="ChEBI" id="CHEBI:78527"/>
        <dbReference type="ChEBI" id="CHEBI:456215"/>
        <dbReference type="EC" id="6.1.1.21"/>
    </reaction>
</comment>
<dbReference type="EMBL" id="MF101437">
    <property type="protein sequence ID" value="ARW65310.1"/>
    <property type="molecule type" value="Genomic_DNA"/>
</dbReference>
<gene>
    <name evidence="7" type="primary">syh</name>
    <name evidence="4" type="synonym">hisS</name>
</gene>
<evidence type="ECO:0000256" key="1">
    <source>
        <dbReference type="ARBA" id="ARBA00008226"/>
    </source>
</evidence>
<evidence type="ECO:0000259" key="6">
    <source>
        <dbReference type="PROSITE" id="PS50862"/>
    </source>
</evidence>
<feature type="binding site" evidence="5">
    <location>
        <position position="124"/>
    </location>
    <ligand>
        <name>L-histidine</name>
        <dbReference type="ChEBI" id="CHEBI:57595"/>
    </ligand>
</feature>
<evidence type="ECO:0000256" key="5">
    <source>
        <dbReference type="PIRSR" id="PIRSR001549-1"/>
    </source>
</evidence>
<evidence type="ECO:0000256" key="4">
    <source>
        <dbReference type="HAMAP-Rule" id="MF_00127"/>
    </source>
</evidence>
<evidence type="ECO:0000313" key="7">
    <source>
        <dbReference type="EMBL" id="ARW65310.1"/>
    </source>
</evidence>
<evidence type="ECO:0000256" key="2">
    <source>
        <dbReference type="ARBA" id="ARBA00022741"/>
    </source>
</evidence>
<proteinExistence type="inferred from homology"/>
<feature type="domain" description="Aminoacyl-transfer RNA synthetases class-II family profile" evidence="6">
    <location>
        <begin position="1"/>
        <end position="310"/>
    </location>
</feature>
<keyword evidence="2 4" id="KW-0547">Nucleotide-binding</keyword>
<name>A0A1Z1MGW2_MELHR</name>
<keyword evidence="7" id="KW-0934">Plastid</keyword>
<dbReference type="InterPro" id="IPR045864">
    <property type="entry name" value="aa-tRNA-synth_II/BPL/LPL"/>
</dbReference>
<geneLocation type="chloroplast" evidence="7"/>
<feature type="binding site" evidence="5">
    <location>
        <position position="110"/>
    </location>
    <ligand>
        <name>L-histidine</name>
        <dbReference type="ChEBI" id="CHEBI:57595"/>
    </ligand>
</feature>
<keyword evidence="4" id="KW-0648">Protein biosynthesis</keyword>
<dbReference type="SUPFAM" id="SSF55681">
    <property type="entry name" value="Class II aaRS and biotin synthetases"/>
    <property type="match status" value="1"/>
</dbReference>
<feature type="binding site" evidence="5">
    <location>
        <begin position="79"/>
        <end position="81"/>
    </location>
    <ligand>
        <name>L-histidine</name>
        <dbReference type="ChEBI" id="CHEBI:57595"/>
    </ligand>
</feature>
<accession>A0A1Z1MGW2</accession>
<keyword evidence="4" id="KW-0067">ATP-binding</keyword>
<keyword evidence="4 7" id="KW-0436">Ligase</keyword>
<dbReference type="PANTHER" id="PTHR43707">
    <property type="entry name" value="HISTIDYL-TRNA SYNTHETASE"/>
    <property type="match status" value="1"/>
</dbReference>